<evidence type="ECO:0008006" key="15">
    <source>
        <dbReference type="Google" id="ProtNLM"/>
    </source>
</evidence>
<dbReference type="Proteomes" id="UP000293195">
    <property type="component" value="Unassembled WGS sequence"/>
</dbReference>
<dbReference type="EMBL" id="PDXF01000081">
    <property type="protein sequence ID" value="RYN90102.1"/>
    <property type="molecule type" value="Genomic_DNA"/>
</dbReference>
<feature type="region of interest" description="Disordered" evidence="9">
    <location>
        <begin position="205"/>
        <end position="253"/>
    </location>
</feature>
<feature type="domain" description="Chitin-binding type-1" evidence="11">
    <location>
        <begin position="23"/>
        <end position="74"/>
    </location>
</feature>
<evidence type="ECO:0000256" key="10">
    <source>
        <dbReference type="SAM" id="SignalP"/>
    </source>
</evidence>
<keyword evidence="4 10" id="KW-0732">Signal</keyword>
<keyword evidence="2 8" id="KW-0147">Chitin-binding</keyword>
<protein>
    <recommendedName>
        <fullName evidence="15">Chitin-binding type-1 domain-containing protein</fullName>
    </recommendedName>
</protein>
<comment type="cofactor">
    <cofactor evidence="1">
        <name>Co(2+)</name>
        <dbReference type="ChEBI" id="CHEBI:48828"/>
    </cofactor>
</comment>
<keyword evidence="7" id="KW-0170">Cobalt</keyword>
<reference evidence="14" key="1">
    <citation type="journal article" date="2019" name="bioRxiv">
        <title>Genomics, evolutionary history and diagnostics of the Alternaria alternata species group including apple and Asian pear pathotypes.</title>
        <authorList>
            <person name="Armitage A.D."/>
            <person name="Cockerton H.M."/>
            <person name="Sreenivasaprasad S."/>
            <person name="Woodhall J.W."/>
            <person name="Lane C.R."/>
            <person name="Harrison R.J."/>
            <person name="Clarkson J.P."/>
        </authorList>
    </citation>
    <scope>NUCLEOTIDE SEQUENCE [LARGE SCALE GENOMIC DNA]</scope>
    <source>
        <strain evidence="14">FERA 635</strain>
    </source>
</reference>
<feature type="compositionally biased region" description="Low complexity" evidence="9">
    <location>
        <begin position="205"/>
        <end position="252"/>
    </location>
</feature>
<dbReference type="InterPro" id="IPR001002">
    <property type="entry name" value="Chitin-bd_1"/>
</dbReference>
<keyword evidence="5" id="KW-0378">Hydrolase</keyword>
<evidence type="ECO:0000259" key="11">
    <source>
        <dbReference type="PROSITE" id="PS50941"/>
    </source>
</evidence>
<proteinExistence type="predicted"/>
<keyword evidence="14" id="KW-1185">Reference proteome</keyword>
<feature type="signal peptide" evidence="10">
    <location>
        <begin position="1"/>
        <end position="18"/>
    </location>
</feature>
<dbReference type="SUPFAM" id="SSF57016">
    <property type="entry name" value="Plant lectins/antimicrobial peptides"/>
    <property type="match status" value="2"/>
</dbReference>
<dbReference type="PROSITE" id="PS50948">
    <property type="entry name" value="PAN"/>
    <property type="match status" value="1"/>
</dbReference>
<feature type="disulfide bond" evidence="8">
    <location>
        <begin position="137"/>
        <end position="151"/>
    </location>
</feature>
<dbReference type="PROSITE" id="PS50941">
    <property type="entry name" value="CHIT_BIND_I_2"/>
    <property type="match status" value="2"/>
</dbReference>
<dbReference type="CDD" id="cd11618">
    <property type="entry name" value="ChtBD1_1"/>
    <property type="match status" value="2"/>
</dbReference>
<feature type="domain" description="Apple" evidence="12">
    <location>
        <begin position="256"/>
        <end position="327"/>
    </location>
</feature>
<evidence type="ECO:0000256" key="9">
    <source>
        <dbReference type="SAM" id="MobiDB-lite"/>
    </source>
</evidence>
<dbReference type="PANTHER" id="PTHR46471:SF2">
    <property type="entry name" value="CHITIN DEACETYLASE-RELATED"/>
    <property type="match status" value="1"/>
</dbReference>
<evidence type="ECO:0000256" key="4">
    <source>
        <dbReference type="ARBA" id="ARBA00022729"/>
    </source>
</evidence>
<keyword evidence="6" id="KW-0119">Carbohydrate metabolism</keyword>
<evidence type="ECO:0000256" key="5">
    <source>
        <dbReference type="ARBA" id="ARBA00022801"/>
    </source>
</evidence>
<dbReference type="Pfam" id="PF00187">
    <property type="entry name" value="Chitin_bind_1"/>
    <property type="match status" value="1"/>
</dbReference>
<evidence type="ECO:0000256" key="8">
    <source>
        <dbReference type="PROSITE-ProRule" id="PRU00261"/>
    </source>
</evidence>
<feature type="domain" description="Chitin-binding type-1" evidence="11">
    <location>
        <begin position="113"/>
        <end position="164"/>
    </location>
</feature>
<accession>A0ABY0FUZ7</accession>
<name>A0ABY0FUZ7_9PLEO</name>
<organism evidence="13 14">
    <name type="scientific">Alternaria tenuissima</name>
    <dbReference type="NCBI Taxonomy" id="119927"/>
    <lineage>
        <taxon>Eukaryota</taxon>
        <taxon>Fungi</taxon>
        <taxon>Dikarya</taxon>
        <taxon>Ascomycota</taxon>
        <taxon>Pezizomycotina</taxon>
        <taxon>Dothideomycetes</taxon>
        <taxon>Pleosporomycetidae</taxon>
        <taxon>Pleosporales</taxon>
        <taxon>Pleosporineae</taxon>
        <taxon>Pleosporaceae</taxon>
        <taxon>Alternaria</taxon>
        <taxon>Alternaria sect. Alternaria</taxon>
        <taxon>Alternaria alternata complex</taxon>
    </lineage>
</organism>
<keyword evidence="3" id="KW-0479">Metal-binding</keyword>
<comment type="caution">
    <text evidence="13">The sequence shown here is derived from an EMBL/GenBank/DDBJ whole genome shotgun (WGS) entry which is preliminary data.</text>
</comment>
<sequence>MRWHLLVPLAAAATLAAGKVSTNARCGNAYNALPSGMSCTGSQWGNCCSQYGYCGKTKDYCGTGCQSSFGTCNGVVTSTRISTASSRSIASSTRAVSPVAPSSTAAKVKVTTNARCGNLYGALPAGMTCSGGKYGDCCSQYSYCGSSSAYCGTGCQPGFGKCDAVPSSSVVSSSTLDSSSSLSSSSSSSASSSSLVLISTSSASESTTSTSSSESLSSESSTVIPIPVTSSTSSEMTVTSTPTPTASPSPTADQFCGIEGVDTVDLQVISGKHFTTLDACLADCQAQSACGSFIVYSNECYLARVPITSSNVNPQPNTGLKYYNRDCVASPLAATTPPSTLATSTVPTSTSTTGTSTSTVCIPPAPTVSCVAYPGCPKFTAGLANSCPSYSGQCQDNYFVRCQNSPAPGSQTILDIPNISVDECRQSQPSSSRLLDLPRELRDMIYEYALTEDQGLILVERDETQKSFRGCRPTDPSTESNCLKYVCRQLYYETKGSGLGLNDLTIRCRNECREQIEDFTTFLATCSASQQQCIRKVTLCTNYLLFTGFEKSDSELPFGDLLQISVSHPHITFHLYLAYLKESSRGDNFIREATLLHYAKHGNVKHPIVNNKLRRFCKEGHFFLPKIPNQFRVFPGEGPGLIHCPPRFEFAPARWSERVMNIFQEEIEKWCREGI</sequence>
<evidence type="ECO:0000256" key="7">
    <source>
        <dbReference type="ARBA" id="ARBA00023285"/>
    </source>
</evidence>
<keyword evidence="8" id="KW-1015">Disulfide bond</keyword>
<dbReference type="Gene3D" id="3.50.4.10">
    <property type="entry name" value="Hepatocyte Growth Factor"/>
    <property type="match status" value="1"/>
</dbReference>
<evidence type="ECO:0000256" key="6">
    <source>
        <dbReference type="ARBA" id="ARBA00023277"/>
    </source>
</evidence>
<evidence type="ECO:0000313" key="13">
    <source>
        <dbReference type="EMBL" id="RYN90102.1"/>
    </source>
</evidence>
<feature type="disulfide bond" evidence="8">
    <location>
        <begin position="47"/>
        <end position="61"/>
    </location>
</feature>
<evidence type="ECO:0000256" key="1">
    <source>
        <dbReference type="ARBA" id="ARBA00001941"/>
    </source>
</evidence>
<evidence type="ECO:0000313" key="14">
    <source>
        <dbReference type="Proteomes" id="UP000293195"/>
    </source>
</evidence>
<feature type="region of interest" description="Disordered" evidence="9">
    <location>
        <begin position="338"/>
        <end position="357"/>
    </location>
</feature>
<evidence type="ECO:0000256" key="3">
    <source>
        <dbReference type="ARBA" id="ARBA00022723"/>
    </source>
</evidence>
<evidence type="ECO:0000259" key="12">
    <source>
        <dbReference type="PROSITE" id="PS50948"/>
    </source>
</evidence>
<dbReference type="InterPro" id="IPR003609">
    <property type="entry name" value="Pan_app"/>
</dbReference>
<feature type="chain" id="PRO_5045069923" description="Chitin-binding type-1 domain-containing protein" evidence="10">
    <location>
        <begin position="19"/>
        <end position="675"/>
    </location>
</feature>
<dbReference type="InterPro" id="IPR036861">
    <property type="entry name" value="Endochitinase-like_sf"/>
</dbReference>
<dbReference type="Gene3D" id="3.30.60.10">
    <property type="entry name" value="Endochitinase-like"/>
    <property type="match status" value="2"/>
</dbReference>
<comment type="caution">
    <text evidence="8">Lacks conserved residue(s) required for the propagation of feature annotation.</text>
</comment>
<dbReference type="PANTHER" id="PTHR46471">
    <property type="entry name" value="CHITIN DEACETYLASE"/>
    <property type="match status" value="1"/>
</dbReference>
<evidence type="ECO:0000256" key="2">
    <source>
        <dbReference type="ARBA" id="ARBA00022669"/>
    </source>
</evidence>
<dbReference type="SMART" id="SM00270">
    <property type="entry name" value="ChtBD1"/>
    <property type="match status" value="2"/>
</dbReference>
<gene>
    <name evidence="13" type="ORF">AA0119_g11212</name>
</gene>